<keyword evidence="2" id="KW-1133">Transmembrane helix</keyword>
<name>A0A8W8JBL1_MAGGI</name>
<evidence type="ECO:0000313" key="4">
    <source>
        <dbReference type="Proteomes" id="UP000005408"/>
    </source>
</evidence>
<dbReference type="InterPro" id="IPR042635">
    <property type="entry name" value="MEGF10/SREC1/2-like"/>
</dbReference>
<keyword evidence="2" id="KW-0472">Membrane</keyword>
<dbReference type="EnsemblMetazoa" id="G18310.1">
    <property type="protein sequence ID" value="G18310.1:cds"/>
    <property type="gene ID" value="G18310"/>
</dbReference>
<evidence type="ECO:0000313" key="3">
    <source>
        <dbReference type="EnsemblMetazoa" id="G18310.1:cds"/>
    </source>
</evidence>
<dbReference type="AlphaFoldDB" id="A0A8W8JBL1"/>
<evidence type="ECO:0000256" key="2">
    <source>
        <dbReference type="SAM" id="Phobius"/>
    </source>
</evidence>
<proteinExistence type="predicted"/>
<protein>
    <submittedName>
        <fullName evidence="3">Uncharacterized protein</fullName>
    </submittedName>
</protein>
<evidence type="ECO:0000256" key="1">
    <source>
        <dbReference type="ARBA" id="ARBA00022536"/>
    </source>
</evidence>
<dbReference type="Gene3D" id="2.170.300.10">
    <property type="entry name" value="Tie2 ligand-binding domain superfamily"/>
    <property type="match status" value="1"/>
</dbReference>
<sequence length="199" mass="22537">MTQRRGYMYAAVGTTTKVCPLGYTGRNCNLTCRYPSYGQDCQKKCNCEQPHCEHKTGCRGCPVGFIGTNCEVECRYPSFGFQCQQNCSCEEKRCNHTEGCIYDLTTNKMVTSTLYTLTSTQDELEYTMSQVHGSEHTFSSQEDITNNEIKPAFIPIITIVLSIFALILVCVYVSTFAVRPWPQETENIVLEIHRNSDQV</sequence>
<reference evidence="3" key="1">
    <citation type="submission" date="2022-08" db="UniProtKB">
        <authorList>
            <consortium name="EnsemblMetazoa"/>
        </authorList>
    </citation>
    <scope>IDENTIFICATION</scope>
    <source>
        <strain evidence="3">05x7-T-G4-1.051#20</strain>
    </source>
</reference>
<dbReference type="PANTHER" id="PTHR24043:SF8">
    <property type="entry name" value="EGF-LIKE DOMAIN-CONTAINING PROTEIN"/>
    <property type="match status" value="1"/>
</dbReference>
<dbReference type="PANTHER" id="PTHR24043">
    <property type="entry name" value="SCAVENGER RECEPTOR CLASS F"/>
    <property type="match status" value="1"/>
</dbReference>
<keyword evidence="2" id="KW-0812">Transmembrane</keyword>
<accession>A0A8W8JBL1</accession>
<dbReference type="Proteomes" id="UP000005408">
    <property type="component" value="Unassembled WGS sequence"/>
</dbReference>
<feature type="transmembrane region" description="Helical" evidence="2">
    <location>
        <begin position="152"/>
        <end position="174"/>
    </location>
</feature>
<keyword evidence="1" id="KW-0245">EGF-like domain</keyword>
<dbReference type="GO" id="GO:0005044">
    <property type="term" value="F:scavenger receptor activity"/>
    <property type="evidence" value="ECO:0007669"/>
    <property type="project" value="InterPro"/>
</dbReference>
<keyword evidence="4" id="KW-1185">Reference proteome</keyword>
<organism evidence="3 4">
    <name type="scientific">Magallana gigas</name>
    <name type="common">Pacific oyster</name>
    <name type="synonym">Crassostrea gigas</name>
    <dbReference type="NCBI Taxonomy" id="29159"/>
    <lineage>
        <taxon>Eukaryota</taxon>
        <taxon>Metazoa</taxon>
        <taxon>Spiralia</taxon>
        <taxon>Lophotrochozoa</taxon>
        <taxon>Mollusca</taxon>
        <taxon>Bivalvia</taxon>
        <taxon>Autobranchia</taxon>
        <taxon>Pteriomorphia</taxon>
        <taxon>Ostreida</taxon>
        <taxon>Ostreoidea</taxon>
        <taxon>Ostreidae</taxon>
        <taxon>Magallana</taxon>
    </lineage>
</organism>